<evidence type="ECO:0000256" key="2">
    <source>
        <dbReference type="ARBA" id="ARBA00022777"/>
    </source>
</evidence>
<dbReference type="InterPro" id="IPR036117">
    <property type="entry name" value="DhaL_dom_sf"/>
</dbReference>
<proteinExistence type="predicted"/>
<protein>
    <submittedName>
        <fullName evidence="4">Dihydroxyacetone kinase subunit L</fullName>
    </submittedName>
</protein>
<dbReference type="InterPro" id="IPR012737">
    <property type="entry name" value="DhaK_L_YcgS"/>
</dbReference>
<sequence>MDTAFFTAWITRAAEAVEADRARLSDLDAAIGDGDHGTNLDRGFAGVLRVLDSTDARTPANVLALTGTTLISKVGGASGPLYGSAFRRAANILGEAEQVDLPGLAAALEAALAAVRKLGAARDGDKTMVDALAPAVAALGAAAADGAALLDALDAMVDAANAGAEATIPMQASKGRASYLGPRSIGHLDPGAASTVLILTALRDTAAAAARSGPDVEKEPDGDDGD</sequence>
<organism evidence="4 5">
    <name type="scientific">Actinocrinis puniceicyclus</name>
    <dbReference type="NCBI Taxonomy" id="977794"/>
    <lineage>
        <taxon>Bacteria</taxon>
        <taxon>Bacillati</taxon>
        <taxon>Actinomycetota</taxon>
        <taxon>Actinomycetes</taxon>
        <taxon>Catenulisporales</taxon>
        <taxon>Actinospicaceae</taxon>
        <taxon>Actinocrinis</taxon>
    </lineage>
</organism>
<dbReference type="NCBIfam" id="TIGR02365">
    <property type="entry name" value="dha_L_ycgS"/>
    <property type="match status" value="1"/>
</dbReference>
<dbReference type="SMART" id="SM01120">
    <property type="entry name" value="Dak2"/>
    <property type="match status" value="1"/>
</dbReference>
<evidence type="ECO:0000256" key="1">
    <source>
        <dbReference type="ARBA" id="ARBA00022679"/>
    </source>
</evidence>
<dbReference type="Gene3D" id="1.25.40.340">
    <property type="match status" value="1"/>
</dbReference>
<keyword evidence="2 4" id="KW-0418">Kinase</keyword>
<dbReference type="Pfam" id="PF02734">
    <property type="entry name" value="Dak2"/>
    <property type="match status" value="1"/>
</dbReference>
<evidence type="ECO:0000313" key="4">
    <source>
        <dbReference type="EMBL" id="MBS2963765.1"/>
    </source>
</evidence>
<evidence type="ECO:0000313" key="5">
    <source>
        <dbReference type="Proteomes" id="UP000677913"/>
    </source>
</evidence>
<comment type="caution">
    <text evidence="4">The sequence shown here is derived from an EMBL/GenBank/DDBJ whole genome shotgun (WGS) entry which is preliminary data.</text>
</comment>
<gene>
    <name evidence="4" type="primary">dhaL</name>
    <name evidence="4" type="ORF">KGA66_11945</name>
</gene>
<feature type="domain" description="DhaL" evidence="3">
    <location>
        <begin position="4"/>
        <end position="204"/>
    </location>
</feature>
<dbReference type="InterPro" id="IPR004007">
    <property type="entry name" value="DhaL_dom"/>
</dbReference>
<dbReference type="EMBL" id="JAGSXH010000034">
    <property type="protein sequence ID" value="MBS2963765.1"/>
    <property type="molecule type" value="Genomic_DNA"/>
</dbReference>
<keyword evidence="1" id="KW-0808">Transferase</keyword>
<dbReference type="PROSITE" id="PS51480">
    <property type="entry name" value="DHAL"/>
    <property type="match status" value="1"/>
</dbReference>
<dbReference type="SUPFAM" id="SSF101473">
    <property type="entry name" value="DhaL-like"/>
    <property type="match status" value="1"/>
</dbReference>
<dbReference type="PANTHER" id="PTHR28629:SF4">
    <property type="entry name" value="TRIOKINASE_FMN CYCLASE"/>
    <property type="match status" value="1"/>
</dbReference>
<dbReference type="PANTHER" id="PTHR28629">
    <property type="entry name" value="TRIOKINASE/FMN CYCLASE"/>
    <property type="match status" value="1"/>
</dbReference>
<reference evidence="4" key="1">
    <citation type="submission" date="2021-04" db="EMBL/GenBank/DDBJ databases">
        <title>Genome based classification of Actinospica acidithermotolerans sp. nov., an actinobacterium isolated from an Indonesian hot spring.</title>
        <authorList>
            <person name="Kusuma A.B."/>
            <person name="Putra K.E."/>
            <person name="Nafisah S."/>
            <person name="Loh J."/>
            <person name="Nouioui I."/>
            <person name="Goodfellow M."/>
        </authorList>
    </citation>
    <scope>NUCLEOTIDE SEQUENCE</scope>
    <source>
        <strain evidence="4">DSM 45618</strain>
    </source>
</reference>
<dbReference type="GO" id="GO:0005829">
    <property type="term" value="C:cytosol"/>
    <property type="evidence" value="ECO:0007669"/>
    <property type="project" value="TreeGrafter"/>
</dbReference>
<evidence type="ECO:0000259" key="3">
    <source>
        <dbReference type="PROSITE" id="PS51480"/>
    </source>
</evidence>
<dbReference type="GO" id="GO:0004371">
    <property type="term" value="F:glycerone kinase activity"/>
    <property type="evidence" value="ECO:0007669"/>
    <property type="project" value="InterPro"/>
</dbReference>
<accession>A0A8J7WQQ2</accession>
<dbReference type="AlphaFoldDB" id="A0A8J7WQQ2"/>
<dbReference type="GO" id="GO:0019563">
    <property type="term" value="P:glycerol catabolic process"/>
    <property type="evidence" value="ECO:0007669"/>
    <property type="project" value="TreeGrafter"/>
</dbReference>
<name>A0A8J7WQQ2_9ACTN</name>
<dbReference type="FunFam" id="1.25.40.340:FF:000002">
    <property type="entry name" value="Dihydroxyacetone kinase, L subunit"/>
    <property type="match status" value="1"/>
</dbReference>
<dbReference type="InterPro" id="IPR050861">
    <property type="entry name" value="Dihydroxyacetone_Kinase"/>
</dbReference>
<keyword evidence="5" id="KW-1185">Reference proteome</keyword>
<dbReference type="Proteomes" id="UP000677913">
    <property type="component" value="Unassembled WGS sequence"/>
</dbReference>